<keyword evidence="1" id="KW-0732">Signal</keyword>
<gene>
    <name evidence="2" type="ORF">ETSY1_11510</name>
</gene>
<keyword evidence="3" id="KW-1185">Reference proteome</keyword>
<feature type="signal peptide" evidence="1">
    <location>
        <begin position="1"/>
        <end position="23"/>
    </location>
</feature>
<feature type="chain" id="PRO_5004846042" description="PEP-CTERM sorting domain-containing protein" evidence="1">
    <location>
        <begin position="24"/>
        <end position="134"/>
    </location>
</feature>
<comment type="caution">
    <text evidence="2">The sequence shown here is derived from an EMBL/GenBank/DDBJ whole genome shotgun (WGS) entry which is preliminary data.</text>
</comment>
<evidence type="ECO:0000256" key="1">
    <source>
        <dbReference type="SAM" id="SignalP"/>
    </source>
</evidence>
<name>W4LQM7_ENTF1</name>
<accession>W4LQM7</accession>
<organism evidence="2 3">
    <name type="scientific">Entotheonella factor</name>
    <dbReference type="NCBI Taxonomy" id="1429438"/>
    <lineage>
        <taxon>Bacteria</taxon>
        <taxon>Pseudomonadati</taxon>
        <taxon>Nitrospinota/Tectimicrobiota group</taxon>
        <taxon>Candidatus Tectimicrobiota</taxon>
        <taxon>Candidatus Entotheonellia</taxon>
        <taxon>Candidatus Entotheonellales</taxon>
        <taxon>Candidatus Entotheonellaceae</taxon>
        <taxon>Candidatus Entotheonella</taxon>
    </lineage>
</organism>
<dbReference type="HOGENOM" id="CLU_1892351_0_0_7"/>
<dbReference type="EMBL" id="AZHW01000350">
    <property type="protein sequence ID" value="ETX00349.1"/>
    <property type="molecule type" value="Genomic_DNA"/>
</dbReference>
<dbReference type="Proteomes" id="UP000019141">
    <property type="component" value="Unassembled WGS sequence"/>
</dbReference>
<reference evidence="2 3" key="1">
    <citation type="journal article" date="2014" name="Nature">
        <title>An environmental bacterial taxon with a large and distinct metabolic repertoire.</title>
        <authorList>
            <person name="Wilson M.C."/>
            <person name="Mori T."/>
            <person name="Ruckert C."/>
            <person name="Uria A.R."/>
            <person name="Helf M.J."/>
            <person name="Takada K."/>
            <person name="Gernert C."/>
            <person name="Steffens U.A."/>
            <person name="Heycke N."/>
            <person name="Schmitt S."/>
            <person name="Rinke C."/>
            <person name="Helfrich E.J."/>
            <person name="Brachmann A.O."/>
            <person name="Gurgui C."/>
            <person name="Wakimoto T."/>
            <person name="Kracht M."/>
            <person name="Crusemann M."/>
            <person name="Hentschel U."/>
            <person name="Abe I."/>
            <person name="Matsunaga S."/>
            <person name="Kalinowski J."/>
            <person name="Takeyama H."/>
            <person name="Piel J."/>
        </authorList>
    </citation>
    <scope>NUCLEOTIDE SEQUENCE [LARGE SCALE GENOMIC DNA]</scope>
    <source>
        <strain evidence="3">TSY1</strain>
    </source>
</reference>
<dbReference type="AlphaFoldDB" id="W4LQM7"/>
<sequence length="134" mass="14302">MHKTFLAFVAASLLALGVTGVSAQTVDFETVPVGTTWQSPPNFPGEVVLTQNNIDMSVEDFLVGGVNTFGVARIVPGGDPFAPSGTQALHTNTINVKFDFSALPPVVLVHLEYVDLGGSRISKSITRLYKKSRI</sequence>
<evidence type="ECO:0008006" key="4">
    <source>
        <dbReference type="Google" id="ProtNLM"/>
    </source>
</evidence>
<evidence type="ECO:0000313" key="2">
    <source>
        <dbReference type="EMBL" id="ETX00349.1"/>
    </source>
</evidence>
<evidence type="ECO:0000313" key="3">
    <source>
        <dbReference type="Proteomes" id="UP000019141"/>
    </source>
</evidence>
<proteinExistence type="predicted"/>
<protein>
    <recommendedName>
        <fullName evidence="4">PEP-CTERM sorting domain-containing protein</fullName>
    </recommendedName>
</protein>